<keyword evidence="2" id="KW-1185">Reference proteome</keyword>
<proteinExistence type="predicted"/>
<gene>
    <name evidence="1" type="ORF">T02_2404</name>
</gene>
<comment type="caution">
    <text evidence="1">The sequence shown here is derived from an EMBL/GenBank/DDBJ whole genome shotgun (WGS) entry which is preliminary data.</text>
</comment>
<dbReference type="EMBL" id="JYDW01000381">
    <property type="protein sequence ID" value="KRZ48638.1"/>
    <property type="molecule type" value="Genomic_DNA"/>
</dbReference>
<organism evidence="1 2">
    <name type="scientific">Trichinella nativa</name>
    <dbReference type="NCBI Taxonomy" id="6335"/>
    <lineage>
        <taxon>Eukaryota</taxon>
        <taxon>Metazoa</taxon>
        <taxon>Ecdysozoa</taxon>
        <taxon>Nematoda</taxon>
        <taxon>Enoplea</taxon>
        <taxon>Dorylaimia</taxon>
        <taxon>Trichinellida</taxon>
        <taxon>Trichinellidae</taxon>
        <taxon>Trichinella</taxon>
    </lineage>
</organism>
<dbReference type="OrthoDB" id="5920298at2759"/>
<evidence type="ECO:0000313" key="2">
    <source>
        <dbReference type="Proteomes" id="UP000054721"/>
    </source>
</evidence>
<name>A0A0V1KNX7_9BILA</name>
<sequence length="182" mass="20093">MDSGSTLFFFRARKMRECGTVSKALARSRVVMQISFDLTFASLIRAYKIAVFSNTPFISGWNAFCRTFSSNLAARRRVMILLNSRYRADAIVIGRQFDMSVVPSLLGKKMVLLAFTESGKSPAFNQRLKRLARSYGFRRLMSSKAIPSGPTAVGRVAFNSNSTSSAKIGCAIPIELSPLIAE</sequence>
<dbReference type="AlphaFoldDB" id="A0A0V1KNX7"/>
<reference evidence="1 2" key="1">
    <citation type="submission" date="2015-05" db="EMBL/GenBank/DDBJ databases">
        <title>Evolution of Trichinella species and genotypes.</title>
        <authorList>
            <person name="Korhonen P.K."/>
            <person name="Edoardo P."/>
            <person name="Giuseppe L.R."/>
            <person name="Gasser R.B."/>
        </authorList>
    </citation>
    <scope>NUCLEOTIDE SEQUENCE [LARGE SCALE GENOMIC DNA]</scope>
    <source>
        <strain evidence="1">ISS10</strain>
    </source>
</reference>
<dbReference type="Proteomes" id="UP000054721">
    <property type="component" value="Unassembled WGS sequence"/>
</dbReference>
<protein>
    <submittedName>
        <fullName evidence="1">Uncharacterized protein</fullName>
    </submittedName>
</protein>
<evidence type="ECO:0000313" key="1">
    <source>
        <dbReference type="EMBL" id="KRZ48638.1"/>
    </source>
</evidence>
<accession>A0A0V1KNX7</accession>